<dbReference type="Gene3D" id="3.40.50.2000">
    <property type="entry name" value="Glycogen Phosphorylase B"/>
    <property type="match status" value="2"/>
</dbReference>
<protein>
    <submittedName>
        <fullName evidence="3">Glycosyltransferase</fullName>
    </submittedName>
</protein>
<dbReference type="STRING" id="1173020.Cha6605_2834"/>
<evidence type="ECO:0000313" key="3">
    <source>
        <dbReference type="EMBL" id="AFY93870.1"/>
    </source>
</evidence>
<feature type="domain" description="Glycosyl transferase family 1" evidence="2">
    <location>
        <begin position="219"/>
        <end position="372"/>
    </location>
</feature>
<keyword evidence="3" id="KW-0808">Transferase</keyword>
<proteinExistence type="predicted"/>
<evidence type="ECO:0000313" key="4">
    <source>
        <dbReference type="Proteomes" id="UP000010366"/>
    </source>
</evidence>
<evidence type="ECO:0000256" key="1">
    <source>
        <dbReference type="SAM" id="Phobius"/>
    </source>
</evidence>
<dbReference type="CDD" id="cd03801">
    <property type="entry name" value="GT4_PimA-like"/>
    <property type="match status" value="1"/>
</dbReference>
<dbReference type="PANTHER" id="PTHR45947">
    <property type="entry name" value="SULFOQUINOVOSYL TRANSFERASE SQD2"/>
    <property type="match status" value="1"/>
</dbReference>
<dbReference type="Proteomes" id="UP000010366">
    <property type="component" value="Chromosome"/>
</dbReference>
<dbReference type="InterPro" id="IPR001296">
    <property type="entry name" value="Glyco_trans_1"/>
</dbReference>
<evidence type="ECO:0000259" key="2">
    <source>
        <dbReference type="Pfam" id="PF00534"/>
    </source>
</evidence>
<dbReference type="OrthoDB" id="9790710at2"/>
<reference evidence="3 4" key="1">
    <citation type="submission" date="2012-05" db="EMBL/GenBank/DDBJ databases">
        <title>Finished chromosome of genome of Chamaesiphon sp. PCC 6605.</title>
        <authorList>
            <consortium name="US DOE Joint Genome Institute"/>
            <person name="Gugger M."/>
            <person name="Coursin T."/>
            <person name="Rippka R."/>
            <person name="Tandeau De Marsac N."/>
            <person name="Huntemann M."/>
            <person name="Wei C.-L."/>
            <person name="Han J."/>
            <person name="Detter J.C."/>
            <person name="Han C."/>
            <person name="Tapia R."/>
            <person name="Chen A."/>
            <person name="Kyrpides N."/>
            <person name="Mavromatis K."/>
            <person name="Markowitz V."/>
            <person name="Szeto E."/>
            <person name="Ivanova N."/>
            <person name="Pagani I."/>
            <person name="Pati A."/>
            <person name="Goodwin L."/>
            <person name="Nordberg H.P."/>
            <person name="Cantor M.N."/>
            <person name="Hua S.X."/>
            <person name="Woyke T."/>
            <person name="Kerfeld C.A."/>
        </authorList>
    </citation>
    <scope>NUCLEOTIDE SEQUENCE [LARGE SCALE GENOMIC DNA]</scope>
    <source>
        <strain evidence="4">ATCC 27169 / PCC 6605</strain>
    </source>
</reference>
<dbReference type="GO" id="GO:0016757">
    <property type="term" value="F:glycosyltransferase activity"/>
    <property type="evidence" value="ECO:0007669"/>
    <property type="project" value="InterPro"/>
</dbReference>
<dbReference type="KEGG" id="cmp:Cha6605_2834"/>
<dbReference type="InterPro" id="IPR050194">
    <property type="entry name" value="Glycosyltransferase_grp1"/>
</dbReference>
<dbReference type="HOGENOM" id="CLU_009583_5_1_3"/>
<keyword evidence="1" id="KW-0472">Membrane</keyword>
<organism evidence="3 4">
    <name type="scientific">Chamaesiphon minutus (strain ATCC 27169 / PCC 6605)</name>
    <dbReference type="NCBI Taxonomy" id="1173020"/>
    <lineage>
        <taxon>Bacteria</taxon>
        <taxon>Bacillati</taxon>
        <taxon>Cyanobacteriota</taxon>
        <taxon>Cyanophyceae</taxon>
        <taxon>Gomontiellales</taxon>
        <taxon>Chamaesiphonaceae</taxon>
        <taxon>Chamaesiphon</taxon>
    </lineage>
</organism>
<name>K9UGD9_CHAP6</name>
<accession>K9UGD9</accession>
<sequence length="402" mass="44885">MLDAQTISNKPPDRDLSKSLRIALLFPTVELGNYWQPVLKELADISERVMLYTGRPWAGFDPNDPENIHVEVVGKTVRVNNSESKTDYSGGYMMLSPRIIGRILAFKPQVVIACGFSIWTMLAIIFKPIGRWRVILAWDGSSPNVDFRNSKLRLWVRATIARFVDRFITNSEAGKAYFCEYLGVEGQKITVKPYLVPDPQTLSSRLLTATATVDLQLPSPIFLYVGRLEERKGVHLLLQACHLLRQQSCQFSLAIAGRGPQQDELQAYCHSHDLDDCVEWLGWIDYRQLGAYFQQADILVFPSLEDIWGMVTLEAMAFGKPVLASKWAGSSELIVDGQNGWLCDPHDPTAMAAQMRSAIDRPALITTVGKAAAATLCEHTPQAVARFLARVSLQSIDGNMVE</sequence>
<dbReference type="RefSeq" id="WP_015160015.1">
    <property type="nucleotide sequence ID" value="NC_019697.1"/>
</dbReference>
<keyword evidence="4" id="KW-1185">Reference proteome</keyword>
<dbReference type="AlphaFoldDB" id="K9UGD9"/>
<feature type="transmembrane region" description="Helical" evidence="1">
    <location>
        <begin position="103"/>
        <end position="126"/>
    </location>
</feature>
<dbReference type="eggNOG" id="COG0438">
    <property type="taxonomic scope" value="Bacteria"/>
</dbReference>
<keyword evidence="1" id="KW-1133">Transmembrane helix</keyword>
<dbReference type="EMBL" id="CP003600">
    <property type="protein sequence ID" value="AFY93870.1"/>
    <property type="molecule type" value="Genomic_DNA"/>
</dbReference>
<dbReference type="SUPFAM" id="SSF53756">
    <property type="entry name" value="UDP-Glycosyltransferase/glycogen phosphorylase"/>
    <property type="match status" value="1"/>
</dbReference>
<keyword evidence="1" id="KW-0812">Transmembrane</keyword>
<dbReference type="PANTHER" id="PTHR45947:SF3">
    <property type="entry name" value="SULFOQUINOVOSYL TRANSFERASE SQD2"/>
    <property type="match status" value="1"/>
</dbReference>
<gene>
    <name evidence="3" type="ORF">Cha6605_2834</name>
</gene>
<dbReference type="Pfam" id="PF00534">
    <property type="entry name" value="Glycos_transf_1"/>
    <property type="match status" value="1"/>
</dbReference>